<gene>
    <name evidence="1" type="ORF">LCGC14_2890190</name>
</gene>
<comment type="caution">
    <text evidence="1">The sequence shown here is derived from an EMBL/GenBank/DDBJ whole genome shotgun (WGS) entry which is preliminary data.</text>
</comment>
<feature type="non-terminal residue" evidence="1">
    <location>
        <position position="57"/>
    </location>
</feature>
<proteinExistence type="predicted"/>
<protein>
    <submittedName>
        <fullName evidence="1">Uncharacterized protein</fullName>
    </submittedName>
</protein>
<reference evidence="1" key="1">
    <citation type="journal article" date="2015" name="Nature">
        <title>Complex archaea that bridge the gap between prokaryotes and eukaryotes.</title>
        <authorList>
            <person name="Spang A."/>
            <person name="Saw J.H."/>
            <person name="Jorgensen S.L."/>
            <person name="Zaremba-Niedzwiedzka K."/>
            <person name="Martijn J."/>
            <person name="Lind A.E."/>
            <person name="van Eijk R."/>
            <person name="Schleper C."/>
            <person name="Guy L."/>
            <person name="Ettema T.J."/>
        </authorList>
    </citation>
    <scope>NUCLEOTIDE SEQUENCE</scope>
</reference>
<sequence>MSIDMATLPGRSPRRPRSCFLLGLLVLLAGCAGYQIGSESLYPCHIRTVYVPVFTSI</sequence>
<organism evidence="1">
    <name type="scientific">marine sediment metagenome</name>
    <dbReference type="NCBI Taxonomy" id="412755"/>
    <lineage>
        <taxon>unclassified sequences</taxon>
        <taxon>metagenomes</taxon>
        <taxon>ecological metagenomes</taxon>
    </lineage>
</organism>
<accession>A0A0F8XXQ9</accession>
<dbReference type="AlphaFoldDB" id="A0A0F8XXQ9"/>
<evidence type="ECO:0000313" key="1">
    <source>
        <dbReference type="EMBL" id="KKK73798.1"/>
    </source>
</evidence>
<name>A0A0F8XXQ9_9ZZZZ</name>
<dbReference type="EMBL" id="LAZR01056621">
    <property type="protein sequence ID" value="KKK73798.1"/>
    <property type="molecule type" value="Genomic_DNA"/>
</dbReference>